<evidence type="ECO:0000256" key="3">
    <source>
        <dbReference type="SAM" id="MobiDB-lite"/>
    </source>
</evidence>
<dbReference type="Pfam" id="PF13868">
    <property type="entry name" value="TPH"/>
    <property type="match status" value="1"/>
</dbReference>
<evidence type="ECO:0000313" key="6">
    <source>
        <dbReference type="Proteomes" id="UP001519460"/>
    </source>
</evidence>
<gene>
    <name evidence="5" type="ORF">BaRGS_00029415</name>
</gene>
<evidence type="ECO:0000256" key="1">
    <source>
        <dbReference type="ARBA" id="ARBA00023054"/>
    </source>
</evidence>
<dbReference type="InterPro" id="IPR043597">
    <property type="entry name" value="TPH_dom"/>
</dbReference>
<dbReference type="Proteomes" id="UP001519460">
    <property type="component" value="Unassembled WGS sequence"/>
</dbReference>
<evidence type="ECO:0000313" key="5">
    <source>
        <dbReference type="EMBL" id="KAK7479337.1"/>
    </source>
</evidence>
<dbReference type="AlphaFoldDB" id="A0ABD0JWI1"/>
<feature type="region of interest" description="Disordered" evidence="3">
    <location>
        <begin position="1"/>
        <end position="30"/>
    </location>
</feature>
<name>A0ABD0JWI1_9CAEN</name>
<sequence>MTTVMHGRRKGQNRGTPELPPVQPQGMLLPDGTDLRQVTVLSKAEWERIHMALNRRQLEEERIRKIKMEHEEQKKKSKELVKTWGNTLSGSRARKLEARRQREEKEEAERKQIDIEEAKFQAAQRRAAIDKAKTQQYYQTDRVKAFHSALLHTEVLKERDAQVELNRLKAKAAEGVDREWLEKAQREYDDSIRRDQENAYKRMMAARDNENFLQKQIQEHMKESDMAKAEDNAEGEELKKLSVAYEREKDRLEKIRREERLQMMQENHQQIKDVKKMKQLQDLQEDEEDEECRIFAAAKRKMMRLRAEKEREMYIAKQRQLDRIREKLSAQMKQAVDDEDERIEKAKQEREAKFMQEEAEKEAKLKTMLAEQAEHRTHQLQEQEEKKKAERRLELEQVQLRKAADEVFRRNEMEKADRRHDESQRLVKFLFDQVGERQQNEEDLRKAQLALDKANQELLKKEEDQFQEYANKVIDHCEKGGRNTYPLRKAAKEGAGGGLGPVFPGKGGVRPSYMANDKTGRQLPCYQRTTTEEVKQQIYGKADSKARLGFVW</sequence>
<evidence type="ECO:0000256" key="2">
    <source>
        <dbReference type="SAM" id="Coils"/>
    </source>
</evidence>
<dbReference type="InterPro" id="IPR039986">
    <property type="entry name" value="CFAP210"/>
</dbReference>
<feature type="coiled-coil region" evidence="2">
    <location>
        <begin position="307"/>
        <end position="406"/>
    </location>
</feature>
<organism evidence="5 6">
    <name type="scientific">Batillaria attramentaria</name>
    <dbReference type="NCBI Taxonomy" id="370345"/>
    <lineage>
        <taxon>Eukaryota</taxon>
        <taxon>Metazoa</taxon>
        <taxon>Spiralia</taxon>
        <taxon>Lophotrochozoa</taxon>
        <taxon>Mollusca</taxon>
        <taxon>Gastropoda</taxon>
        <taxon>Caenogastropoda</taxon>
        <taxon>Sorbeoconcha</taxon>
        <taxon>Cerithioidea</taxon>
        <taxon>Batillariidae</taxon>
        <taxon>Batillaria</taxon>
    </lineage>
</organism>
<dbReference type="EMBL" id="JACVVK020000305">
    <property type="protein sequence ID" value="KAK7479337.1"/>
    <property type="molecule type" value="Genomic_DNA"/>
</dbReference>
<evidence type="ECO:0000259" key="4">
    <source>
        <dbReference type="Pfam" id="PF13868"/>
    </source>
</evidence>
<keyword evidence="1 2" id="KW-0175">Coiled coil</keyword>
<feature type="domain" description="Trichohyalin-plectin-homology" evidence="4">
    <location>
        <begin position="138"/>
        <end position="476"/>
    </location>
</feature>
<proteinExistence type="predicted"/>
<dbReference type="PANTHER" id="PTHR28663:SF1">
    <property type="entry name" value="CILIA- AND FLAGELLA- ASSOCIATED PROTEIN 210"/>
    <property type="match status" value="1"/>
</dbReference>
<reference evidence="5 6" key="1">
    <citation type="journal article" date="2023" name="Sci. Data">
        <title>Genome assembly of the Korean intertidal mud-creeper Batillaria attramentaria.</title>
        <authorList>
            <person name="Patra A.K."/>
            <person name="Ho P.T."/>
            <person name="Jun S."/>
            <person name="Lee S.J."/>
            <person name="Kim Y."/>
            <person name="Won Y.J."/>
        </authorList>
    </citation>
    <scope>NUCLEOTIDE SEQUENCE [LARGE SCALE GENOMIC DNA]</scope>
    <source>
        <strain evidence="5">Wonlab-2016</strain>
    </source>
</reference>
<feature type="coiled-coil region" evidence="2">
    <location>
        <begin position="56"/>
        <end position="121"/>
    </location>
</feature>
<protein>
    <recommendedName>
        <fullName evidence="4">Trichohyalin-plectin-homology domain-containing protein</fullName>
    </recommendedName>
</protein>
<dbReference type="PANTHER" id="PTHR28663">
    <property type="entry name" value="COILED-COIL DOMAIN-CONTAINING PROTEIN 173"/>
    <property type="match status" value="1"/>
</dbReference>
<accession>A0ABD0JWI1</accession>
<feature type="compositionally biased region" description="Basic residues" evidence="3">
    <location>
        <begin position="1"/>
        <end position="12"/>
    </location>
</feature>
<keyword evidence="6" id="KW-1185">Reference proteome</keyword>
<feature type="coiled-coil region" evidence="2">
    <location>
        <begin position="437"/>
        <end position="464"/>
    </location>
</feature>
<feature type="coiled-coil region" evidence="2">
    <location>
        <begin position="203"/>
        <end position="262"/>
    </location>
</feature>
<comment type="caution">
    <text evidence="5">The sequence shown here is derived from an EMBL/GenBank/DDBJ whole genome shotgun (WGS) entry which is preliminary data.</text>
</comment>